<evidence type="ECO:0000313" key="2">
    <source>
        <dbReference type="Proteomes" id="UP001321481"/>
    </source>
</evidence>
<sequence>MTQVFAPHSTFGLMTVVAAIDAGVIPPTKGERILLAVNSAVVPEASTGIDEIPHLRGLLRRFDRVESLNELIAPTHPTQWAPSPEDLVVVERLLRRTWGLGAGPVQLYVQSPQVAPARTLAAMFGSAELGVIGDGLMTYAPMRVALPASMLSRMTSVIAADIVPGVAPLVLSERGVPFRAVPVEGMRAVLDEVEAEVVDARLARLTRTSPRTVLVLGQYLAALGLVSAAEEAAMQRDMVDAALAWSPERIVFKPHPSAPPVAADAVVARARELDLEVDVYSGDVPAELVARRLDPVGVVAGFSTALPTVHALAATPIAAVGTETLLARFRPYENSNRMAVTIVDAMTRADAATPMRDLVCAVGYAMQPEIMRHLRPRAVEVIGAMSAADRERYVGSRRLTELHLPGADGSLGARLRFAPASVSRLEQARLVARGARRRAGRAWKELKGR</sequence>
<gene>
    <name evidence="1" type="ORF">QNI14_06460</name>
</gene>
<dbReference type="Pfam" id="PF07388">
    <property type="entry name" value="A-2_8-polyST"/>
    <property type="match status" value="1"/>
</dbReference>
<reference evidence="1 2" key="1">
    <citation type="submission" date="2023-05" db="EMBL/GenBank/DDBJ databases">
        <title>Microbacterium dauci sp.nov., Isolated from Carrot Rhizosphere Soil.</title>
        <authorList>
            <person name="Xiao Z."/>
            <person name="Zheng J."/>
        </authorList>
    </citation>
    <scope>NUCLEOTIDE SEQUENCE [LARGE SCALE GENOMIC DNA]</scope>
    <source>
        <strain evidence="1 2">LX3-4</strain>
    </source>
</reference>
<name>A0ABT6ZD59_9MICO</name>
<keyword evidence="2" id="KW-1185">Reference proteome</keyword>
<comment type="caution">
    <text evidence="1">The sequence shown here is derived from an EMBL/GenBank/DDBJ whole genome shotgun (WGS) entry which is preliminary data.</text>
</comment>
<evidence type="ECO:0000313" key="1">
    <source>
        <dbReference type="EMBL" id="MDJ1114089.1"/>
    </source>
</evidence>
<dbReference type="Proteomes" id="UP001321481">
    <property type="component" value="Unassembled WGS sequence"/>
</dbReference>
<organism evidence="1 2">
    <name type="scientific">Microbacterium dauci</name>
    <dbReference type="NCBI Taxonomy" id="3048008"/>
    <lineage>
        <taxon>Bacteria</taxon>
        <taxon>Bacillati</taxon>
        <taxon>Actinomycetota</taxon>
        <taxon>Actinomycetes</taxon>
        <taxon>Micrococcales</taxon>
        <taxon>Microbacteriaceae</taxon>
        <taxon>Microbacterium</taxon>
    </lineage>
</organism>
<protein>
    <submittedName>
        <fullName evidence="1">Polysialyltransferase family glycosyltransferase</fullName>
    </submittedName>
</protein>
<accession>A0ABT6ZD59</accession>
<proteinExistence type="predicted"/>
<dbReference type="RefSeq" id="WP_283715641.1">
    <property type="nucleotide sequence ID" value="NZ_JASJND010000004.1"/>
</dbReference>
<dbReference type="EMBL" id="JASJND010000004">
    <property type="protein sequence ID" value="MDJ1114089.1"/>
    <property type="molecule type" value="Genomic_DNA"/>
</dbReference>
<dbReference type="InterPro" id="IPR010866">
    <property type="entry name" value="A-2_8-polyST"/>
</dbReference>